<dbReference type="AlphaFoldDB" id="A0A5J4Z153"/>
<evidence type="ECO:0000256" key="2">
    <source>
        <dbReference type="ARBA" id="ARBA00013065"/>
    </source>
</evidence>
<dbReference type="NCBIfam" id="TIGR00761">
    <property type="entry name" value="argB"/>
    <property type="match status" value="1"/>
</dbReference>
<evidence type="ECO:0000256" key="9">
    <source>
        <dbReference type="SAM" id="MobiDB-lite"/>
    </source>
</evidence>
<dbReference type="InterPro" id="IPR037528">
    <property type="entry name" value="ArgB"/>
</dbReference>
<keyword evidence="3" id="KW-0055">Arginine biosynthesis</keyword>
<evidence type="ECO:0000313" key="12">
    <source>
        <dbReference type="Proteomes" id="UP000324585"/>
    </source>
</evidence>
<evidence type="ECO:0000256" key="5">
    <source>
        <dbReference type="ARBA" id="ARBA00022679"/>
    </source>
</evidence>
<keyword evidence="4" id="KW-0028">Amino-acid biosynthesis</keyword>
<dbReference type="PANTHER" id="PTHR23342">
    <property type="entry name" value="N-ACETYLGLUTAMATE SYNTHASE"/>
    <property type="match status" value="1"/>
</dbReference>
<dbReference type="CDD" id="cd04250">
    <property type="entry name" value="AAK_NAGK-C"/>
    <property type="match status" value="1"/>
</dbReference>
<dbReference type="HAMAP" id="MF_00082">
    <property type="entry name" value="ArgB"/>
    <property type="match status" value="1"/>
</dbReference>
<dbReference type="GO" id="GO:0005737">
    <property type="term" value="C:cytoplasm"/>
    <property type="evidence" value="ECO:0007669"/>
    <property type="project" value="InterPro"/>
</dbReference>
<dbReference type="GO" id="GO:0003991">
    <property type="term" value="F:acetylglutamate kinase activity"/>
    <property type="evidence" value="ECO:0007669"/>
    <property type="project" value="UniProtKB-EC"/>
</dbReference>
<keyword evidence="12" id="KW-1185">Reference proteome</keyword>
<dbReference type="Proteomes" id="UP000324585">
    <property type="component" value="Unassembled WGS sequence"/>
</dbReference>
<dbReference type="OrthoDB" id="438291at2759"/>
<dbReference type="InterPro" id="IPR001048">
    <property type="entry name" value="Asp/Glu/Uridylate_kinase"/>
</dbReference>
<accession>A0A5J4Z153</accession>
<evidence type="ECO:0000256" key="4">
    <source>
        <dbReference type="ARBA" id="ARBA00022605"/>
    </source>
</evidence>
<dbReference type="Pfam" id="PF00696">
    <property type="entry name" value="AA_kinase"/>
    <property type="match status" value="1"/>
</dbReference>
<proteinExistence type="inferred from homology"/>
<evidence type="ECO:0000256" key="3">
    <source>
        <dbReference type="ARBA" id="ARBA00022571"/>
    </source>
</evidence>
<name>A0A5J4Z153_PORPP</name>
<dbReference type="OMA" id="EGLYEDW"/>
<dbReference type="PRINTS" id="PR01469">
    <property type="entry name" value="CARBMTKINASE"/>
</dbReference>
<dbReference type="SUPFAM" id="SSF53633">
    <property type="entry name" value="Carbamate kinase-like"/>
    <property type="match status" value="1"/>
</dbReference>
<evidence type="ECO:0000256" key="7">
    <source>
        <dbReference type="ARBA" id="ARBA00022777"/>
    </source>
</evidence>
<keyword evidence="8" id="KW-0067">ATP-binding</keyword>
<dbReference type="InterPro" id="IPR010167">
    <property type="entry name" value="NH2A_AcTrfase"/>
</dbReference>
<reference evidence="12" key="1">
    <citation type="journal article" date="2019" name="Nat. Commun.">
        <title>Expansion of phycobilisome linker gene families in mesophilic red algae.</title>
        <authorList>
            <person name="Lee J."/>
            <person name="Kim D."/>
            <person name="Bhattacharya D."/>
            <person name="Yoon H.S."/>
        </authorList>
    </citation>
    <scope>NUCLEOTIDE SEQUENCE [LARGE SCALE GENOMIC DNA]</scope>
    <source>
        <strain evidence="12">CCMP 1328</strain>
    </source>
</reference>
<organism evidence="11 12">
    <name type="scientific">Porphyridium purpureum</name>
    <name type="common">Red alga</name>
    <name type="synonym">Porphyridium cruentum</name>
    <dbReference type="NCBI Taxonomy" id="35688"/>
    <lineage>
        <taxon>Eukaryota</taxon>
        <taxon>Rhodophyta</taxon>
        <taxon>Bangiophyceae</taxon>
        <taxon>Porphyridiales</taxon>
        <taxon>Porphyridiaceae</taxon>
        <taxon>Porphyridium</taxon>
    </lineage>
</organism>
<comment type="caution">
    <text evidence="11">The sequence shown here is derived from an EMBL/GenBank/DDBJ whole genome shotgun (WGS) entry which is preliminary data.</text>
</comment>
<protein>
    <recommendedName>
        <fullName evidence="2">acetylglutamate kinase</fullName>
        <ecNumber evidence="2">2.7.2.8</ecNumber>
    </recommendedName>
</protein>
<dbReference type="InterPro" id="IPR004662">
    <property type="entry name" value="AcgluKinase_fam"/>
</dbReference>
<dbReference type="Gene3D" id="3.40.1160.10">
    <property type="entry name" value="Acetylglutamate kinase-like"/>
    <property type="match status" value="1"/>
</dbReference>
<comment type="pathway">
    <text evidence="1">Amino-acid biosynthesis; L-arginine biosynthesis; N(2)-acetyl-L-ornithine from L-glutamate: step 2/4.</text>
</comment>
<evidence type="ECO:0000259" key="10">
    <source>
        <dbReference type="Pfam" id="PF00696"/>
    </source>
</evidence>
<keyword evidence="7 11" id="KW-0418">Kinase</keyword>
<feature type="region of interest" description="Disordered" evidence="9">
    <location>
        <begin position="321"/>
        <end position="344"/>
    </location>
</feature>
<dbReference type="PIRSF" id="PIRSF000423">
    <property type="entry name" value="ArgA"/>
    <property type="match status" value="1"/>
</dbReference>
<evidence type="ECO:0000256" key="6">
    <source>
        <dbReference type="ARBA" id="ARBA00022741"/>
    </source>
</evidence>
<evidence type="ECO:0000256" key="8">
    <source>
        <dbReference type="ARBA" id="ARBA00022840"/>
    </source>
</evidence>
<dbReference type="GO" id="GO:0004042">
    <property type="term" value="F:L-glutamate N-acetyltransferase activity"/>
    <property type="evidence" value="ECO:0007669"/>
    <property type="project" value="InterPro"/>
</dbReference>
<dbReference type="PANTHER" id="PTHR23342:SF0">
    <property type="entry name" value="N-ACETYLGLUTAMATE SYNTHASE, MITOCHONDRIAL"/>
    <property type="match status" value="1"/>
</dbReference>
<evidence type="ECO:0000313" key="11">
    <source>
        <dbReference type="EMBL" id="KAA8496990.1"/>
    </source>
</evidence>
<gene>
    <name evidence="11" type="ORF">FVE85_0719</name>
</gene>
<dbReference type="InterPro" id="IPR041727">
    <property type="entry name" value="NAGK-C"/>
</dbReference>
<keyword evidence="5" id="KW-0808">Transferase</keyword>
<dbReference type="EMBL" id="VRMN01000002">
    <property type="protein sequence ID" value="KAA8496990.1"/>
    <property type="molecule type" value="Genomic_DNA"/>
</dbReference>
<keyword evidence="6" id="KW-0547">Nucleotide-binding</keyword>
<dbReference type="GO" id="GO:0006526">
    <property type="term" value="P:L-arginine biosynthetic process"/>
    <property type="evidence" value="ECO:0007669"/>
    <property type="project" value="UniProtKB-KW"/>
</dbReference>
<dbReference type="EC" id="2.7.2.8" evidence="2"/>
<sequence>MNAEARAGGDQIKIFDKGDEEFDMSDLDTSDVPFVERAQILTEALPYIQRFRGKTMVIKYGGAAMKDPVLKRLVVDDLVFLSCVGIRPVFVHGGGPEINSWLGKLGIEAKFLNGLRVTDSATMDVVEMVLAGRVNKGLVSLINRAGGQAVGLCGKDGSLISAKPKNAELGFVGEVTGVNPALLNVLAAAGYIPVISSVGADEKGNSYNINADTLAGDLAAALGAEKLVLLTDVTGVLSQYPDESSLISHLTLPDCQNLISESVIAGGMVPKIGCCMKAIQSGVSASHIIDGRRPHSILLEVFTEKGIGTMITNTGYEMMTTTSSTSTNAPTSSSSSSSSSATAL</sequence>
<feature type="domain" description="Aspartate/glutamate/uridylate kinase" evidence="10">
    <location>
        <begin position="54"/>
        <end position="290"/>
    </location>
</feature>
<dbReference type="GO" id="GO:0005524">
    <property type="term" value="F:ATP binding"/>
    <property type="evidence" value="ECO:0007669"/>
    <property type="project" value="UniProtKB-KW"/>
</dbReference>
<dbReference type="InterPro" id="IPR036393">
    <property type="entry name" value="AceGlu_kinase-like_sf"/>
</dbReference>
<evidence type="ECO:0000256" key="1">
    <source>
        <dbReference type="ARBA" id="ARBA00004828"/>
    </source>
</evidence>
<dbReference type="FunFam" id="3.40.1160.10:FF:000004">
    <property type="entry name" value="Acetylglutamate kinase"/>
    <property type="match status" value="1"/>
</dbReference>